<proteinExistence type="predicted"/>
<comment type="caution">
    <text evidence="2">The sequence shown here is derived from an EMBL/GenBank/DDBJ whole genome shotgun (WGS) entry which is preliminary data.</text>
</comment>
<gene>
    <name evidence="2" type="ORF">BKH13_13695</name>
</gene>
<feature type="compositionally biased region" description="Polar residues" evidence="1">
    <location>
        <begin position="328"/>
        <end position="338"/>
    </location>
</feature>
<feature type="region of interest" description="Disordered" evidence="1">
    <location>
        <begin position="264"/>
        <end position="338"/>
    </location>
</feature>
<dbReference type="EMBL" id="MSKX01000052">
    <property type="protein sequence ID" value="OLO80190.1"/>
    <property type="molecule type" value="Genomic_DNA"/>
</dbReference>
<dbReference type="RefSeq" id="WP_075410501.1">
    <property type="nucleotide sequence ID" value="NZ_MSKX01000052.1"/>
</dbReference>
<evidence type="ECO:0000313" key="2">
    <source>
        <dbReference type="EMBL" id="OLO80190.1"/>
    </source>
</evidence>
<organism evidence="2 3">
    <name type="scientific">Actinomyces naeslundii</name>
    <dbReference type="NCBI Taxonomy" id="1655"/>
    <lineage>
        <taxon>Bacteria</taxon>
        <taxon>Bacillati</taxon>
        <taxon>Actinomycetota</taxon>
        <taxon>Actinomycetes</taxon>
        <taxon>Actinomycetales</taxon>
        <taxon>Actinomycetaceae</taxon>
        <taxon>Actinomyces</taxon>
    </lineage>
</organism>
<protein>
    <submittedName>
        <fullName evidence="2">Uncharacterized protein</fullName>
    </submittedName>
</protein>
<keyword evidence="3" id="KW-1185">Reference proteome</keyword>
<accession>A0ABX3EXM9</accession>
<feature type="compositionally biased region" description="Low complexity" evidence="1">
    <location>
        <begin position="301"/>
        <end position="317"/>
    </location>
</feature>
<dbReference type="Proteomes" id="UP000186781">
    <property type="component" value="Unassembled WGS sequence"/>
</dbReference>
<reference evidence="2 3" key="1">
    <citation type="submission" date="2016-12" db="EMBL/GenBank/DDBJ databases">
        <title>Genomic comparison of strains in the 'Actinomyces naeslundii' group.</title>
        <authorList>
            <person name="Mughal S.R."/>
            <person name="Do T."/>
            <person name="Gilbert S.C."/>
            <person name="Witherden E.A."/>
            <person name="Didelot X."/>
            <person name="Beighton D."/>
        </authorList>
    </citation>
    <scope>NUCLEOTIDE SEQUENCE [LARGE SCALE GENOMIC DNA]</scope>
    <source>
        <strain evidence="2 3">WE6B-3</strain>
    </source>
</reference>
<name>A0ABX3EXM9_ACTNA</name>
<evidence type="ECO:0000313" key="3">
    <source>
        <dbReference type="Proteomes" id="UP000186781"/>
    </source>
</evidence>
<sequence length="338" mass="36525">MADFDIDSVTRMLGREPDQEINGLHYEAVDRAAEASGLSTDEVGKLVASPQVREALDEWSTTVDSWRIALNQYLDLQEDTTDYAELDHRVDMASIAYDRIVDSQSRMDEVAAEVTGNPDAGERLRDFVDRGQPLVEQAGNQELRGMLHLNHALEVGQEQAEARLPRGQAPSAELRAEGEEHLAAAKQALAQRPDADGVLAIVQDLAAHPHSREWHGNDDMDTPIYRELGQAIEATGLGDKETLSRLQQQRVFNAEHLQLDGYTADKPLPLEAPPAPVATKGPEASVGRDVAPSVAVDRGAPRVGPAPAASVPSPGGAPRVGGHAQAQHGHSQRPSMDR</sequence>
<evidence type="ECO:0000256" key="1">
    <source>
        <dbReference type="SAM" id="MobiDB-lite"/>
    </source>
</evidence>